<evidence type="ECO:0000313" key="2">
    <source>
        <dbReference type="EMBL" id="KFB40846.1"/>
    </source>
</evidence>
<feature type="region of interest" description="Disordered" evidence="1">
    <location>
        <begin position="127"/>
        <end position="157"/>
    </location>
</feature>
<protein>
    <submittedName>
        <fullName evidence="2 3">Uncharacterized protein</fullName>
    </submittedName>
</protein>
<dbReference type="EnsemblMetazoa" id="ASIC008368-RA">
    <property type="protein sequence ID" value="ASIC008368-PA"/>
    <property type="gene ID" value="ASIC008368"/>
</dbReference>
<evidence type="ECO:0000313" key="4">
    <source>
        <dbReference type="Proteomes" id="UP000030765"/>
    </source>
</evidence>
<organism evidence="2">
    <name type="scientific">Anopheles sinensis</name>
    <name type="common">Mosquito</name>
    <dbReference type="NCBI Taxonomy" id="74873"/>
    <lineage>
        <taxon>Eukaryota</taxon>
        <taxon>Metazoa</taxon>
        <taxon>Ecdysozoa</taxon>
        <taxon>Arthropoda</taxon>
        <taxon>Hexapoda</taxon>
        <taxon>Insecta</taxon>
        <taxon>Pterygota</taxon>
        <taxon>Neoptera</taxon>
        <taxon>Endopterygota</taxon>
        <taxon>Diptera</taxon>
        <taxon>Nematocera</taxon>
        <taxon>Culicoidea</taxon>
        <taxon>Culicidae</taxon>
        <taxon>Anophelinae</taxon>
        <taxon>Anopheles</taxon>
    </lineage>
</organism>
<proteinExistence type="predicted"/>
<reference evidence="3" key="2">
    <citation type="submission" date="2020-05" db="UniProtKB">
        <authorList>
            <consortium name="EnsemblMetazoa"/>
        </authorList>
    </citation>
    <scope>IDENTIFICATION</scope>
</reference>
<feature type="compositionally biased region" description="Basic and acidic residues" evidence="1">
    <location>
        <begin position="127"/>
        <end position="136"/>
    </location>
</feature>
<dbReference type="VEuPathDB" id="VectorBase:ASIC008368"/>
<evidence type="ECO:0000313" key="3">
    <source>
        <dbReference type="EnsemblMetazoa" id="ASIC008368-PA"/>
    </source>
</evidence>
<dbReference type="EMBL" id="KE525041">
    <property type="protein sequence ID" value="KFB40846.1"/>
    <property type="molecule type" value="Genomic_DNA"/>
</dbReference>
<dbReference type="EMBL" id="ATLV01015900">
    <property type="status" value="NOT_ANNOTATED_CDS"/>
    <property type="molecule type" value="Genomic_DNA"/>
</dbReference>
<reference evidence="2 4" key="1">
    <citation type="journal article" date="2014" name="BMC Genomics">
        <title>Genome sequence of Anopheles sinensis provides insight into genetics basis of mosquito competence for malaria parasites.</title>
        <authorList>
            <person name="Zhou D."/>
            <person name="Zhang D."/>
            <person name="Ding G."/>
            <person name="Shi L."/>
            <person name="Hou Q."/>
            <person name="Ye Y."/>
            <person name="Xu Y."/>
            <person name="Zhou H."/>
            <person name="Xiong C."/>
            <person name="Li S."/>
            <person name="Yu J."/>
            <person name="Hong S."/>
            <person name="Yu X."/>
            <person name="Zou P."/>
            <person name="Chen C."/>
            <person name="Chang X."/>
            <person name="Wang W."/>
            <person name="Lv Y."/>
            <person name="Sun Y."/>
            <person name="Ma L."/>
            <person name="Shen B."/>
            <person name="Zhu C."/>
        </authorList>
    </citation>
    <scope>NUCLEOTIDE SEQUENCE [LARGE SCALE GENOMIC DNA]</scope>
</reference>
<gene>
    <name evidence="2" type="ORF">ZHAS_00008368</name>
</gene>
<dbReference type="Proteomes" id="UP000030765">
    <property type="component" value="Unassembled WGS sequence"/>
</dbReference>
<keyword evidence="4" id="KW-1185">Reference proteome</keyword>
<accession>A0A084VSA2</accession>
<sequence>MANDSECLEHCSRGLFSGWCYRNPRRVAACPWLFPGGRHTVLPEKRRENNDKYQCERSATMPYRGTSYRDVSPKTYGRLPILPAFSPNRIFELRPSRRPVEDCAHAVRFDVIVICFPVAFGRERAEDKSRLADTRRRSTSSPSGSRQPGVFHRSQAI</sequence>
<name>A0A084VSA2_ANOSI</name>
<feature type="compositionally biased region" description="Low complexity" evidence="1">
    <location>
        <begin position="139"/>
        <end position="149"/>
    </location>
</feature>
<dbReference type="AlphaFoldDB" id="A0A084VSA2"/>
<evidence type="ECO:0000256" key="1">
    <source>
        <dbReference type="SAM" id="MobiDB-lite"/>
    </source>
</evidence>